<comment type="cofactor">
    <cofactor evidence="2">
        <name>Zn(2+)</name>
        <dbReference type="ChEBI" id="CHEBI:29105"/>
    </cofactor>
</comment>
<evidence type="ECO:0000256" key="6">
    <source>
        <dbReference type="ARBA" id="ARBA00022833"/>
    </source>
</evidence>
<evidence type="ECO:0000256" key="4">
    <source>
        <dbReference type="ARBA" id="ARBA00013186"/>
    </source>
</evidence>
<dbReference type="SUPFAM" id="SSF53639">
    <property type="entry name" value="AraD/HMP-PK domain-like"/>
    <property type="match status" value="1"/>
</dbReference>
<dbReference type="FunFam" id="3.40.225.10:FF:000001">
    <property type="entry name" value="L-ribulose-5-phosphate 4-epimerase UlaF"/>
    <property type="match status" value="1"/>
</dbReference>
<name>A0A1M4U4E5_9BACT</name>
<dbReference type="InterPro" id="IPR050197">
    <property type="entry name" value="Aldolase_class_II_sugar_metab"/>
</dbReference>
<evidence type="ECO:0000256" key="8">
    <source>
        <dbReference type="ARBA" id="ARBA00023277"/>
    </source>
</evidence>
<dbReference type="InterPro" id="IPR001303">
    <property type="entry name" value="Aldolase_II/adducin_N"/>
</dbReference>
<evidence type="ECO:0000256" key="7">
    <source>
        <dbReference type="ARBA" id="ARBA00023235"/>
    </source>
</evidence>
<evidence type="ECO:0000256" key="2">
    <source>
        <dbReference type="ARBA" id="ARBA00001947"/>
    </source>
</evidence>
<dbReference type="OrthoDB" id="9786287at2"/>
<dbReference type="EC" id="5.1.3.4" evidence="4 9"/>
<gene>
    <name evidence="11" type="ORF">SAMN05444274_101570</name>
</gene>
<dbReference type="GO" id="GO:0008270">
    <property type="term" value="F:zinc ion binding"/>
    <property type="evidence" value="ECO:0007669"/>
    <property type="project" value="InterPro"/>
</dbReference>
<dbReference type="Proteomes" id="UP000184164">
    <property type="component" value="Unassembled WGS sequence"/>
</dbReference>
<protein>
    <recommendedName>
        <fullName evidence="4 9">L-ribulose-5-phosphate 4-epimerase</fullName>
        <ecNumber evidence="4 9">5.1.3.4</ecNumber>
    </recommendedName>
</protein>
<dbReference type="EMBL" id="FQUM01000001">
    <property type="protein sequence ID" value="SHE51608.1"/>
    <property type="molecule type" value="Genomic_DNA"/>
</dbReference>
<proteinExistence type="inferred from homology"/>
<dbReference type="NCBIfam" id="NF006047">
    <property type="entry name" value="PRK08193.1"/>
    <property type="match status" value="1"/>
</dbReference>
<evidence type="ECO:0000256" key="5">
    <source>
        <dbReference type="ARBA" id="ARBA00022723"/>
    </source>
</evidence>
<comment type="catalytic activity">
    <reaction evidence="1">
        <text>L-ribulose 5-phosphate = D-xylulose 5-phosphate</text>
        <dbReference type="Rhea" id="RHEA:22368"/>
        <dbReference type="ChEBI" id="CHEBI:57737"/>
        <dbReference type="ChEBI" id="CHEBI:58226"/>
        <dbReference type="EC" id="5.1.3.4"/>
    </reaction>
</comment>
<evidence type="ECO:0000256" key="3">
    <source>
        <dbReference type="ARBA" id="ARBA00010037"/>
    </source>
</evidence>
<dbReference type="Pfam" id="PF00596">
    <property type="entry name" value="Aldolase_II"/>
    <property type="match status" value="1"/>
</dbReference>
<dbReference type="NCBIfam" id="TIGR00760">
    <property type="entry name" value="araD"/>
    <property type="match status" value="1"/>
</dbReference>
<dbReference type="PANTHER" id="PTHR22789:SF8">
    <property type="entry name" value="L-RIBULOSE-5-PHOSPHATE 4-EPIMERASE SGBE"/>
    <property type="match status" value="1"/>
</dbReference>
<keyword evidence="6" id="KW-0862">Zinc</keyword>
<dbReference type="CDD" id="cd00398">
    <property type="entry name" value="Aldolase_II"/>
    <property type="match status" value="1"/>
</dbReference>
<evidence type="ECO:0000259" key="10">
    <source>
        <dbReference type="SMART" id="SM01007"/>
    </source>
</evidence>
<dbReference type="PANTHER" id="PTHR22789">
    <property type="entry name" value="FUCULOSE PHOSPHATE ALDOLASE"/>
    <property type="match status" value="1"/>
</dbReference>
<dbReference type="Gene3D" id="3.40.225.10">
    <property type="entry name" value="Class II aldolase/adducin N-terminal domain"/>
    <property type="match status" value="1"/>
</dbReference>
<keyword evidence="7" id="KW-0413">Isomerase</keyword>
<dbReference type="GO" id="GO:0005829">
    <property type="term" value="C:cytosol"/>
    <property type="evidence" value="ECO:0007669"/>
    <property type="project" value="TreeGrafter"/>
</dbReference>
<evidence type="ECO:0000256" key="1">
    <source>
        <dbReference type="ARBA" id="ARBA00001726"/>
    </source>
</evidence>
<keyword evidence="12" id="KW-1185">Reference proteome</keyword>
<organism evidence="11 12">
    <name type="scientific">Mariniphaga anaerophila</name>
    <dbReference type="NCBI Taxonomy" id="1484053"/>
    <lineage>
        <taxon>Bacteria</taxon>
        <taxon>Pseudomonadati</taxon>
        <taxon>Bacteroidota</taxon>
        <taxon>Bacteroidia</taxon>
        <taxon>Marinilabiliales</taxon>
        <taxon>Prolixibacteraceae</taxon>
        <taxon>Mariniphaga</taxon>
    </lineage>
</organism>
<comment type="similarity">
    <text evidence="3">Belongs to the aldolase class II family. AraD/FucA subfamily.</text>
</comment>
<reference evidence="11 12" key="1">
    <citation type="submission" date="2016-11" db="EMBL/GenBank/DDBJ databases">
        <authorList>
            <person name="Jaros S."/>
            <person name="Januszkiewicz K."/>
            <person name="Wedrychowicz H."/>
        </authorList>
    </citation>
    <scope>NUCLEOTIDE SEQUENCE [LARGE SCALE GENOMIC DNA]</scope>
    <source>
        <strain evidence="11 12">DSM 26910</strain>
    </source>
</reference>
<evidence type="ECO:0000256" key="9">
    <source>
        <dbReference type="NCBIfam" id="TIGR00760"/>
    </source>
</evidence>
<dbReference type="InterPro" id="IPR036409">
    <property type="entry name" value="Aldolase_II/adducin_N_sf"/>
</dbReference>
<keyword evidence="5" id="KW-0479">Metal-binding</keyword>
<evidence type="ECO:0000313" key="12">
    <source>
        <dbReference type="Proteomes" id="UP000184164"/>
    </source>
</evidence>
<dbReference type="NCBIfam" id="NF009003">
    <property type="entry name" value="PRK12348.1"/>
    <property type="match status" value="1"/>
</dbReference>
<dbReference type="GO" id="GO:0008742">
    <property type="term" value="F:L-ribulose-phosphate 4-epimerase activity"/>
    <property type="evidence" value="ECO:0007669"/>
    <property type="project" value="UniProtKB-UniRule"/>
</dbReference>
<dbReference type="GO" id="GO:0016832">
    <property type="term" value="F:aldehyde-lyase activity"/>
    <property type="evidence" value="ECO:0007669"/>
    <property type="project" value="TreeGrafter"/>
</dbReference>
<accession>A0A1M4U4E5</accession>
<evidence type="ECO:0000313" key="11">
    <source>
        <dbReference type="EMBL" id="SHE51608.1"/>
    </source>
</evidence>
<dbReference type="SMART" id="SM01007">
    <property type="entry name" value="Aldolase_II"/>
    <property type="match status" value="1"/>
</dbReference>
<dbReference type="RefSeq" id="WP_072998682.1">
    <property type="nucleotide sequence ID" value="NZ_FQUM01000001.1"/>
</dbReference>
<feature type="domain" description="Class II aldolase/adducin N-terminal" evidence="10">
    <location>
        <begin position="7"/>
        <end position="195"/>
    </location>
</feature>
<dbReference type="AlphaFoldDB" id="A0A1M4U4E5"/>
<dbReference type="GO" id="GO:0019572">
    <property type="term" value="P:L-arabinose catabolic process"/>
    <property type="evidence" value="ECO:0007669"/>
    <property type="project" value="InterPro"/>
</dbReference>
<dbReference type="InterPro" id="IPR004661">
    <property type="entry name" value="AraD"/>
</dbReference>
<dbReference type="STRING" id="1484053.SAMN05444274_101570"/>
<keyword evidence="8" id="KW-0119">Carbohydrate metabolism</keyword>
<sequence length="228" mass="25035">MLEELKEKVFEANLDLVKLDLVVFTWGNVSAIDRDKGLVVIKPSGVSYDDMKASDMVVVDLNGNVVEGDLNPSSDTPTHLVLYKAFENIGGVVHTHSTWATSWAQAGKSIPALGTTHADYFYGNIPCTRKLTSKEVKNNYEVETGNVIVETFAELDANAVPGVIINNHGPFSWGTDANNAVHNAKVLEEVAKMASASLQLNPQAEIDQYLLDKHYNRKHGKDAYYGQK</sequence>